<feature type="transmembrane region" description="Helical" evidence="4">
    <location>
        <begin position="277"/>
        <end position="299"/>
    </location>
</feature>
<dbReference type="VEuPathDB" id="FungiDB:CJI96_0002136"/>
<dbReference type="VEuPathDB" id="FungiDB:CJJ09_000502"/>
<dbReference type="GO" id="GO:0016491">
    <property type="term" value="F:oxidoreductase activity"/>
    <property type="evidence" value="ECO:0007669"/>
    <property type="project" value="UniProtKB-KW"/>
</dbReference>
<dbReference type="VEuPathDB" id="FungiDB:CJI97_003676"/>
<dbReference type="InterPro" id="IPR036291">
    <property type="entry name" value="NAD(P)-bd_dom_sf"/>
</dbReference>
<evidence type="ECO:0000259" key="5">
    <source>
        <dbReference type="Pfam" id="PF08659"/>
    </source>
</evidence>
<dbReference type="VEuPathDB" id="FungiDB:QG37_04789"/>
<dbReference type="Proteomes" id="UP000037122">
    <property type="component" value="Unassembled WGS sequence"/>
</dbReference>
<protein>
    <recommendedName>
        <fullName evidence="5">Ketoreductase (KR) domain-containing protein</fullName>
    </recommendedName>
</protein>
<dbReference type="Pfam" id="PF08659">
    <property type="entry name" value="KR"/>
    <property type="match status" value="1"/>
</dbReference>
<dbReference type="Gene3D" id="3.40.50.720">
    <property type="entry name" value="NAD(P)-binding Rossmann-like Domain"/>
    <property type="match status" value="1"/>
</dbReference>
<keyword evidence="4" id="KW-0812">Transmembrane</keyword>
<dbReference type="VEuPathDB" id="FungiDB:CJJ07_005113"/>
<dbReference type="InterPro" id="IPR002347">
    <property type="entry name" value="SDR_fam"/>
</dbReference>
<proteinExistence type="inferred from homology"/>
<feature type="domain" description="Ketoreductase (KR)" evidence="5">
    <location>
        <begin position="55"/>
        <end position="145"/>
    </location>
</feature>
<organism evidence="6 7">
    <name type="scientific">Candidozyma auris</name>
    <name type="common">Yeast</name>
    <name type="synonym">Candida auris</name>
    <dbReference type="NCBI Taxonomy" id="498019"/>
    <lineage>
        <taxon>Eukaryota</taxon>
        <taxon>Fungi</taxon>
        <taxon>Dikarya</taxon>
        <taxon>Ascomycota</taxon>
        <taxon>Saccharomycotina</taxon>
        <taxon>Pichiomycetes</taxon>
        <taxon>Metschnikowiaceae</taxon>
        <taxon>Candidozyma</taxon>
    </lineage>
</organism>
<accession>A0A0L0NXQ0</accession>
<evidence type="ECO:0000313" key="6">
    <source>
        <dbReference type="EMBL" id="KND98435.1"/>
    </source>
</evidence>
<reference evidence="7" key="1">
    <citation type="journal article" date="2015" name="BMC Genomics">
        <title>Draft genome of a commonly misdiagnosed multidrug resistant pathogen Candida auris.</title>
        <authorList>
            <person name="Chatterjee S."/>
            <person name="Alampalli S.V."/>
            <person name="Nageshan R.K."/>
            <person name="Chettiar S.T."/>
            <person name="Joshi S."/>
            <person name="Tatu U.S."/>
        </authorList>
    </citation>
    <scope>NUCLEOTIDE SEQUENCE [LARGE SCALE GENOMIC DNA]</scope>
    <source>
        <strain evidence="7">6684</strain>
    </source>
</reference>
<gene>
    <name evidence="6" type="ORF">QG37_04789</name>
</gene>
<dbReference type="PANTHER" id="PTHR24320">
    <property type="entry name" value="RETINOL DEHYDROGENASE"/>
    <property type="match status" value="1"/>
</dbReference>
<dbReference type="AlphaFoldDB" id="A0A0L0NXQ0"/>
<dbReference type="PANTHER" id="PTHR24320:SF285">
    <property type="entry name" value="RETINOL DEHYDROGENASE 14"/>
    <property type="match status" value="1"/>
</dbReference>
<comment type="similarity">
    <text evidence="1">Belongs to the short-chain dehydrogenases/reductases (SDR) family.</text>
</comment>
<keyword evidence="2" id="KW-0560">Oxidoreductase</keyword>
<name>A0A0L0NXQ0_CANAR</name>
<keyword evidence="4" id="KW-1133">Transmembrane helix</keyword>
<evidence type="ECO:0000313" key="7">
    <source>
        <dbReference type="Proteomes" id="UP000037122"/>
    </source>
</evidence>
<sequence>MPIDIVSTAVFDGPQAIPGWNYLVKYGPALAAAGAVKFYFAGSSNTFKRELHGRVYIITGGTSGLGAALAYELALKGAQLILLSRSTDDAWTVEFIEDLRDRTNNFMIYAEPCDLSLLHSVRLFATKWLDNQPPRRLDGVICCAADCVPRGRDRQVSVDGVENQIAVNYLAHYHLLTLLKPSLQVQPPDRDVRVILTTCTSQAAAKVDPKDVLWESRRYPANAPWQVFGTSKLLLGMFGRLFQRVLNEYERKDKAPCNIKVSVVNPGIMRSPSTRRFISMGTIWGLLFYILLYPLWYIFFKDAVQGSQSLLFALYAPVLAAKDGGNFIQECKILTKLRPELNDIELQDEVFKETAARIEKLEKLSAIERKKQEKKLGIDKKKQEEEKKKKADIHEKPETEEELQYKLDMIRKSMGILSQLGELPLFPEEGTDAAKIAQAIKSSGRKPKGKARKR</sequence>
<dbReference type="PRINTS" id="PR00081">
    <property type="entry name" value="GDHRDH"/>
</dbReference>
<dbReference type="InterPro" id="IPR013968">
    <property type="entry name" value="PKS_KR"/>
</dbReference>
<feature type="region of interest" description="Disordered" evidence="3">
    <location>
        <begin position="375"/>
        <end position="399"/>
    </location>
</feature>
<evidence type="ECO:0000256" key="4">
    <source>
        <dbReference type="SAM" id="Phobius"/>
    </source>
</evidence>
<dbReference type="VEuPathDB" id="FungiDB:B9J08_003603"/>
<dbReference type="SUPFAM" id="SSF51735">
    <property type="entry name" value="NAD(P)-binding Rossmann-fold domains"/>
    <property type="match status" value="1"/>
</dbReference>
<comment type="caution">
    <text evidence="6">The sequence shown here is derived from an EMBL/GenBank/DDBJ whole genome shotgun (WGS) entry which is preliminary data.</text>
</comment>
<evidence type="ECO:0000256" key="3">
    <source>
        <dbReference type="SAM" id="MobiDB-lite"/>
    </source>
</evidence>
<evidence type="ECO:0000256" key="2">
    <source>
        <dbReference type="ARBA" id="ARBA00023002"/>
    </source>
</evidence>
<dbReference type="EMBL" id="LGST01000032">
    <property type="protein sequence ID" value="KND98435.1"/>
    <property type="molecule type" value="Genomic_DNA"/>
</dbReference>
<keyword evidence="4" id="KW-0472">Membrane</keyword>
<evidence type="ECO:0000256" key="1">
    <source>
        <dbReference type="ARBA" id="ARBA00006484"/>
    </source>
</evidence>